<comment type="subcellular location">
    <subcellularLocation>
        <location evidence="1">Cell membrane</location>
        <topology evidence="1">Multi-pass membrane protein</topology>
    </subcellularLocation>
</comment>
<keyword evidence="3 6" id="KW-0812">Transmembrane</keyword>
<keyword evidence="2" id="KW-1003">Cell membrane</keyword>
<dbReference type="GO" id="GO:0005886">
    <property type="term" value="C:plasma membrane"/>
    <property type="evidence" value="ECO:0007669"/>
    <property type="project" value="UniProtKB-SubCell"/>
</dbReference>
<feature type="transmembrane region" description="Helical" evidence="6">
    <location>
        <begin position="260"/>
        <end position="282"/>
    </location>
</feature>
<feature type="domain" description="EamA" evidence="7">
    <location>
        <begin position="163"/>
        <end position="304"/>
    </location>
</feature>
<evidence type="ECO:0000256" key="4">
    <source>
        <dbReference type="ARBA" id="ARBA00022989"/>
    </source>
</evidence>
<feature type="transmembrane region" description="Helical" evidence="6">
    <location>
        <begin position="288"/>
        <end position="305"/>
    </location>
</feature>
<dbReference type="SUPFAM" id="SSF103481">
    <property type="entry name" value="Multidrug resistance efflux transporter EmrE"/>
    <property type="match status" value="2"/>
</dbReference>
<gene>
    <name evidence="8" type="ORF">DW355_08440</name>
</gene>
<feature type="transmembrane region" description="Helical" evidence="6">
    <location>
        <begin position="228"/>
        <end position="248"/>
    </location>
</feature>
<dbReference type="Gene3D" id="1.10.3730.20">
    <property type="match status" value="1"/>
</dbReference>
<dbReference type="InterPro" id="IPR051258">
    <property type="entry name" value="Diverse_Substrate_Transporter"/>
</dbReference>
<evidence type="ECO:0000256" key="2">
    <source>
        <dbReference type="ARBA" id="ARBA00022475"/>
    </source>
</evidence>
<proteinExistence type="predicted"/>
<feature type="transmembrane region" description="Helical" evidence="6">
    <location>
        <begin position="165"/>
        <end position="183"/>
    </location>
</feature>
<dbReference type="AlphaFoldDB" id="A0A4P6UK11"/>
<evidence type="ECO:0000256" key="3">
    <source>
        <dbReference type="ARBA" id="ARBA00022692"/>
    </source>
</evidence>
<name>A0A4P6UK11_9BURK</name>
<dbReference type="InterPro" id="IPR000620">
    <property type="entry name" value="EamA_dom"/>
</dbReference>
<dbReference type="KEGG" id="hgr:DW355_08440"/>
<dbReference type="Proteomes" id="UP000292939">
    <property type="component" value="Chromosome"/>
</dbReference>
<dbReference type="Pfam" id="PF00892">
    <property type="entry name" value="EamA"/>
    <property type="match status" value="2"/>
</dbReference>
<feature type="transmembrane region" description="Helical" evidence="6">
    <location>
        <begin position="78"/>
        <end position="98"/>
    </location>
</feature>
<dbReference type="OrthoDB" id="4167046at2"/>
<feature type="transmembrane region" description="Helical" evidence="6">
    <location>
        <begin position="137"/>
        <end position="153"/>
    </location>
</feature>
<reference evidence="8 9" key="1">
    <citation type="submission" date="2018-07" db="EMBL/GenBank/DDBJ databases">
        <title>Exploring interactions and the metabolic potential of the ultra-small soil bacteria Hylemonella gracilis.</title>
        <authorList>
            <person name="Tyc O."/>
            <person name="Kulkarni P."/>
            <person name="Gawehns F."/>
            <person name="Hundscheid M."/>
            <person name="Zweers H."/>
            <person name="Garbeva P."/>
        </authorList>
    </citation>
    <scope>NUCLEOTIDE SEQUENCE [LARGE SCALE GENOMIC DNA]</scope>
    <source>
        <strain evidence="8 9">NS1</strain>
    </source>
</reference>
<accession>A0A4P6UK11</accession>
<evidence type="ECO:0000313" key="8">
    <source>
        <dbReference type="EMBL" id="QBK04794.1"/>
    </source>
</evidence>
<feature type="transmembrane region" description="Helical" evidence="6">
    <location>
        <begin position="104"/>
        <end position="125"/>
    </location>
</feature>
<protein>
    <submittedName>
        <fullName evidence="8">DMT family transporter</fullName>
    </submittedName>
</protein>
<evidence type="ECO:0000256" key="6">
    <source>
        <dbReference type="SAM" id="Phobius"/>
    </source>
</evidence>
<evidence type="ECO:0000313" key="9">
    <source>
        <dbReference type="Proteomes" id="UP000292939"/>
    </source>
</evidence>
<dbReference type="InterPro" id="IPR037185">
    <property type="entry name" value="EmrE-like"/>
</dbReference>
<dbReference type="PANTHER" id="PTHR42920">
    <property type="entry name" value="OS03G0707200 PROTEIN-RELATED"/>
    <property type="match status" value="1"/>
</dbReference>
<feature type="transmembrane region" description="Helical" evidence="6">
    <location>
        <begin position="195"/>
        <end position="216"/>
    </location>
</feature>
<feature type="transmembrane region" description="Helical" evidence="6">
    <location>
        <begin position="44"/>
        <end position="66"/>
    </location>
</feature>
<evidence type="ECO:0000256" key="5">
    <source>
        <dbReference type="ARBA" id="ARBA00023136"/>
    </source>
</evidence>
<sequence length="307" mass="33758">MSDTALSRPHRLTLSTLALLTLPQILWAGNAIVGRLVVDLVPPLMFNFLRWSLASLVLLPMAAWVLRPGSGLWTHRWRFAWLSLFSVGAYNALQYMALQTSSPINMTLVGSSMPIWMQLVGRIFFKEPVSRRQMGGSLLSIAGVVLVLSRGSLDTLRNFHLLPGDFYILMATICWAVYSWMLVRPQGEPQAIRGNWAAFLFAQTLYGSAWAGMFAAGEIALSDHAIVWGWPLGLALLYVVIGPAILAYRSWGAAVQRAGPTIASFFICFIPFFTALLSALLLGEMPQLYHGAAFLLLVGGVMVASKR</sequence>
<dbReference type="EMBL" id="CP031395">
    <property type="protein sequence ID" value="QBK04794.1"/>
    <property type="molecule type" value="Genomic_DNA"/>
</dbReference>
<evidence type="ECO:0000256" key="1">
    <source>
        <dbReference type="ARBA" id="ARBA00004651"/>
    </source>
</evidence>
<evidence type="ECO:0000259" key="7">
    <source>
        <dbReference type="Pfam" id="PF00892"/>
    </source>
</evidence>
<dbReference type="RefSeq" id="WP_131279246.1">
    <property type="nucleotide sequence ID" value="NZ_CP031395.1"/>
</dbReference>
<keyword evidence="4 6" id="KW-1133">Transmembrane helix</keyword>
<feature type="domain" description="EamA" evidence="7">
    <location>
        <begin position="18"/>
        <end position="148"/>
    </location>
</feature>
<dbReference type="PANTHER" id="PTHR42920:SF11">
    <property type="entry name" value="INNER MEMBRANE PROTEIN YTFF"/>
    <property type="match status" value="1"/>
</dbReference>
<keyword evidence="5 6" id="KW-0472">Membrane</keyword>
<organism evidence="8 9">
    <name type="scientific">Hylemonella gracilis</name>
    <dbReference type="NCBI Taxonomy" id="80880"/>
    <lineage>
        <taxon>Bacteria</taxon>
        <taxon>Pseudomonadati</taxon>
        <taxon>Pseudomonadota</taxon>
        <taxon>Betaproteobacteria</taxon>
        <taxon>Burkholderiales</taxon>
        <taxon>Comamonadaceae</taxon>
        <taxon>Hylemonella</taxon>
    </lineage>
</organism>